<evidence type="ECO:0000256" key="1">
    <source>
        <dbReference type="SAM" id="Coils"/>
    </source>
</evidence>
<proteinExistence type="predicted"/>
<dbReference type="Pfam" id="PF06476">
    <property type="entry name" value="DUF1090"/>
    <property type="match status" value="1"/>
</dbReference>
<feature type="coiled-coil region" evidence="1">
    <location>
        <begin position="67"/>
        <end position="131"/>
    </location>
</feature>
<dbReference type="Proteomes" id="UP000254069">
    <property type="component" value="Unassembled WGS sequence"/>
</dbReference>
<reference evidence="3 4" key="1">
    <citation type="submission" date="2018-06" db="EMBL/GenBank/DDBJ databases">
        <authorList>
            <consortium name="Pathogen Informatics"/>
            <person name="Doyle S."/>
        </authorList>
    </citation>
    <scope>NUCLEOTIDE SEQUENCE [LARGE SCALE GENOMIC DNA]</scope>
    <source>
        <strain evidence="3 4">NCTC10738</strain>
    </source>
</reference>
<evidence type="ECO:0000313" key="4">
    <source>
        <dbReference type="Proteomes" id="UP000254069"/>
    </source>
</evidence>
<keyword evidence="4" id="KW-1185">Reference proteome</keyword>
<dbReference type="EMBL" id="UGYO01000001">
    <property type="protein sequence ID" value="SUI51373.1"/>
    <property type="molecule type" value="Genomic_DNA"/>
</dbReference>
<dbReference type="InterPro" id="IPR009468">
    <property type="entry name" value="DUF1090"/>
</dbReference>
<evidence type="ECO:0000313" key="3">
    <source>
        <dbReference type="EMBL" id="SUI51373.1"/>
    </source>
</evidence>
<organism evidence="3 4">
    <name type="scientific">Shewanella algae</name>
    <dbReference type="NCBI Taxonomy" id="38313"/>
    <lineage>
        <taxon>Bacteria</taxon>
        <taxon>Pseudomonadati</taxon>
        <taxon>Pseudomonadota</taxon>
        <taxon>Gammaproteobacteria</taxon>
        <taxon>Alteromonadales</taxon>
        <taxon>Shewanellaceae</taxon>
        <taxon>Shewanella</taxon>
    </lineage>
</organism>
<dbReference type="RefSeq" id="WP_071238552.1">
    <property type="nucleotide sequence ID" value="NZ_CP032664.1"/>
</dbReference>
<name>A0A379YWQ2_9GAMM</name>
<feature type="chain" id="PRO_5016665515" evidence="2">
    <location>
        <begin position="21"/>
        <end position="153"/>
    </location>
</feature>
<evidence type="ECO:0000256" key="2">
    <source>
        <dbReference type="SAM" id="SignalP"/>
    </source>
</evidence>
<feature type="signal peptide" evidence="2">
    <location>
        <begin position="1"/>
        <end position="20"/>
    </location>
</feature>
<accession>A0A379YWQ2</accession>
<keyword evidence="2" id="KW-0732">Signal</keyword>
<dbReference type="AlphaFoldDB" id="A0A379YWQ2"/>
<gene>
    <name evidence="3" type="primary">yqjC</name>
    <name evidence="3" type="ORF">NCTC10738_00632</name>
</gene>
<sequence>MKLTLIALFSLALFSLPALAGGHCAKKEAEIEKQISYAKEHNNSHRVRGLETALAEVRAHCTEAGEIKKQQDSRDELANKIRDKQDDIRELRKELAEDRAELKADIAEAERKGKVDKVAKYQRELAEEEAKTAAKISAKEAEIRALKSELDAR</sequence>
<protein>
    <submittedName>
        <fullName evidence="3">Protein of uncharacterized function (DUF1090)</fullName>
    </submittedName>
</protein>
<keyword evidence="1" id="KW-0175">Coiled coil</keyword>